<keyword evidence="3" id="KW-1185">Reference proteome</keyword>
<evidence type="ECO:0000313" key="3">
    <source>
        <dbReference type="Proteomes" id="UP000011131"/>
    </source>
</evidence>
<dbReference type="Pfam" id="PF14025">
    <property type="entry name" value="DUF4241"/>
    <property type="match status" value="1"/>
</dbReference>
<keyword evidence="1" id="KW-0732">Signal</keyword>
<dbReference type="HOGENOM" id="CLU_1218695_0_0_7"/>
<gene>
    <name evidence="2" type="ordered locus">MYSTI_01611</name>
</gene>
<organism evidence="2 3">
    <name type="scientific">Myxococcus stipitatus (strain DSM 14675 / JCM 12634 / Mx s8)</name>
    <dbReference type="NCBI Taxonomy" id="1278073"/>
    <lineage>
        <taxon>Bacteria</taxon>
        <taxon>Pseudomonadati</taxon>
        <taxon>Myxococcota</taxon>
        <taxon>Myxococcia</taxon>
        <taxon>Myxococcales</taxon>
        <taxon>Cystobacterineae</taxon>
        <taxon>Myxococcaceae</taxon>
        <taxon>Myxococcus</taxon>
    </lineage>
</organism>
<dbReference type="EMBL" id="CP004025">
    <property type="protein sequence ID" value="AGC42943.1"/>
    <property type="molecule type" value="Genomic_DNA"/>
</dbReference>
<dbReference type="STRING" id="1278073.MYSTI_01611"/>
<dbReference type="AlphaFoldDB" id="L7U476"/>
<feature type="signal peptide" evidence="1">
    <location>
        <begin position="1"/>
        <end position="27"/>
    </location>
</feature>
<sequence>MHMRHLKRWVLAATFLLTGFMSSTASAGGKVGWHLLGKFLVVSGQMRVSDPWYEKAPPGSVFDLSRVLAVKNGQWQAAAHLTDEGPNGIRVAELVALHVTTPTKSLKWSPDVLTVSVDSGMAGFCDDKYFRDVSQVPPGYVPQRLGRKPKVGDVWSDYVTEALISERQAKIIPFGVLSRTGDGDGTYEVHVARGADGSIDGVRLIYLKGEDPKRLRTSLQVLFGQTK</sequence>
<reference evidence="2 3" key="1">
    <citation type="journal article" date="2013" name="Genome Announc.">
        <title>Complete genome sequence of Myxococcus stipitatus strain DSM 14675, a fruiting myxobacterium.</title>
        <authorList>
            <person name="Huntley S."/>
            <person name="Kneip S."/>
            <person name="Treuner-Lange A."/>
            <person name="Sogaard-Andersen L."/>
        </authorList>
    </citation>
    <scope>NUCLEOTIDE SEQUENCE [LARGE SCALE GENOMIC DNA]</scope>
    <source>
        <strain evidence="3">DSM 14675 / JCM 12634 / Mx s8</strain>
    </source>
</reference>
<dbReference type="InterPro" id="IPR025335">
    <property type="entry name" value="DUF4241"/>
</dbReference>
<protein>
    <recommendedName>
        <fullName evidence="4">Lipoprotein</fullName>
    </recommendedName>
</protein>
<dbReference type="KEGG" id="msd:MYSTI_01611"/>
<proteinExistence type="predicted"/>
<evidence type="ECO:0000256" key="1">
    <source>
        <dbReference type="SAM" id="SignalP"/>
    </source>
</evidence>
<name>L7U476_MYXSD</name>
<dbReference type="OrthoDB" id="2045100at2"/>
<evidence type="ECO:0000313" key="2">
    <source>
        <dbReference type="EMBL" id="AGC42943.1"/>
    </source>
</evidence>
<accession>L7U476</accession>
<evidence type="ECO:0008006" key="4">
    <source>
        <dbReference type="Google" id="ProtNLM"/>
    </source>
</evidence>
<dbReference type="PATRIC" id="fig|1278073.3.peg.1653"/>
<feature type="chain" id="PRO_5003983865" description="Lipoprotein" evidence="1">
    <location>
        <begin position="28"/>
        <end position="227"/>
    </location>
</feature>
<dbReference type="Proteomes" id="UP000011131">
    <property type="component" value="Chromosome"/>
</dbReference>